<keyword evidence="10" id="KW-0456">Lyase</keyword>
<dbReference type="InterPro" id="IPR035077">
    <property type="entry name" value="PEP_carboxykinase_GTP_C"/>
</dbReference>
<organism evidence="13 14">
    <name type="scientific">Elysia marginata</name>
    <dbReference type="NCBI Taxonomy" id="1093978"/>
    <lineage>
        <taxon>Eukaryota</taxon>
        <taxon>Metazoa</taxon>
        <taxon>Spiralia</taxon>
        <taxon>Lophotrochozoa</taxon>
        <taxon>Mollusca</taxon>
        <taxon>Gastropoda</taxon>
        <taxon>Heterobranchia</taxon>
        <taxon>Euthyneura</taxon>
        <taxon>Panpulmonata</taxon>
        <taxon>Sacoglossa</taxon>
        <taxon>Placobranchoidea</taxon>
        <taxon>Plakobranchidae</taxon>
        <taxon>Elysia</taxon>
    </lineage>
</organism>
<evidence type="ECO:0000259" key="12">
    <source>
        <dbReference type="Pfam" id="PF17297"/>
    </source>
</evidence>
<dbReference type="PANTHER" id="PTHR11561:SF0">
    <property type="entry name" value="PHOSPHOENOLPYRUVATE CARBOXYKINASE [GTP]-RELATED"/>
    <property type="match status" value="1"/>
</dbReference>
<dbReference type="Proteomes" id="UP000762676">
    <property type="component" value="Unassembled WGS sequence"/>
</dbReference>
<comment type="caution">
    <text evidence="13">The sequence shown here is derived from an EMBL/GenBank/DDBJ whole genome shotgun (WGS) entry which is preliminary data.</text>
</comment>
<dbReference type="InterPro" id="IPR008210">
    <property type="entry name" value="PEP_carboxykinase_N"/>
</dbReference>
<dbReference type="PANTHER" id="PTHR11561">
    <property type="entry name" value="PHOSPHOENOLPYRUVATE CARBOXYKINASE"/>
    <property type="match status" value="1"/>
</dbReference>
<evidence type="ECO:0000256" key="7">
    <source>
        <dbReference type="ARBA" id="ARBA00022793"/>
    </source>
</evidence>
<dbReference type="GO" id="GO:0006107">
    <property type="term" value="P:oxaloacetate metabolic process"/>
    <property type="evidence" value="ECO:0007669"/>
    <property type="project" value="TreeGrafter"/>
</dbReference>
<gene>
    <name evidence="13" type="ORF">ElyMa_001558600</name>
</gene>
<dbReference type="Gene3D" id="3.40.449.10">
    <property type="entry name" value="Phosphoenolpyruvate Carboxykinase, domain 1"/>
    <property type="match status" value="1"/>
</dbReference>
<accession>A0AAV4JG68</accession>
<comment type="subunit">
    <text evidence="3">Monomer.</text>
</comment>
<dbReference type="AlphaFoldDB" id="A0AAV4JG68"/>
<dbReference type="GO" id="GO:0004613">
    <property type="term" value="F:phosphoenolpyruvate carboxykinase (GTP) activity"/>
    <property type="evidence" value="ECO:0007669"/>
    <property type="project" value="UniProtKB-EC"/>
</dbReference>
<dbReference type="EC" id="4.1.1.32" evidence="4"/>
<dbReference type="InterPro" id="IPR035078">
    <property type="entry name" value="PEP_carboxykinase_GTP_N"/>
</dbReference>
<keyword evidence="5" id="KW-0479">Metal-binding</keyword>
<evidence type="ECO:0000256" key="10">
    <source>
        <dbReference type="ARBA" id="ARBA00023239"/>
    </source>
</evidence>
<keyword evidence="6" id="KW-0547">Nucleotide-binding</keyword>
<dbReference type="GO" id="GO:0005525">
    <property type="term" value="F:GTP binding"/>
    <property type="evidence" value="ECO:0007669"/>
    <property type="project" value="UniProtKB-KW"/>
</dbReference>
<evidence type="ECO:0000256" key="6">
    <source>
        <dbReference type="ARBA" id="ARBA00022741"/>
    </source>
</evidence>
<dbReference type="FunFam" id="3.40.449.10:FF:000003">
    <property type="entry name" value="Phosphoenolpyruvate carboxykinase, cytosolic [GTP]"/>
    <property type="match status" value="1"/>
</dbReference>
<dbReference type="Gene3D" id="3.90.228.20">
    <property type="match status" value="1"/>
</dbReference>
<evidence type="ECO:0000256" key="3">
    <source>
        <dbReference type="ARBA" id="ARBA00011245"/>
    </source>
</evidence>
<dbReference type="InterPro" id="IPR018091">
    <property type="entry name" value="PEP_carboxykin_GTP_CS"/>
</dbReference>
<name>A0AAV4JG68_9GAST</name>
<proteinExistence type="inferred from homology"/>
<comment type="similarity">
    <text evidence="2">Belongs to the phosphoenolpyruvate carboxykinase [GTP] family.</text>
</comment>
<dbReference type="GO" id="GO:0042594">
    <property type="term" value="P:response to starvation"/>
    <property type="evidence" value="ECO:0007669"/>
    <property type="project" value="TreeGrafter"/>
</dbReference>
<dbReference type="SUPFAM" id="SSF68923">
    <property type="entry name" value="PEP carboxykinase N-terminal domain"/>
    <property type="match status" value="1"/>
</dbReference>
<reference evidence="13 14" key="1">
    <citation type="journal article" date="2021" name="Elife">
        <title>Chloroplast acquisition without the gene transfer in kleptoplastic sea slugs, Plakobranchus ocellatus.</title>
        <authorList>
            <person name="Maeda T."/>
            <person name="Takahashi S."/>
            <person name="Yoshida T."/>
            <person name="Shimamura S."/>
            <person name="Takaki Y."/>
            <person name="Nagai Y."/>
            <person name="Toyoda A."/>
            <person name="Suzuki Y."/>
            <person name="Arimoto A."/>
            <person name="Ishii H."/>
            <person name="Satoh N."/>
            <person name="Nishiyama T."/>
            <person name="Hasebe M."/>
            <person name="Maruyama T."/>
            <person name="Minagawa J."/>
            <person name="Obokata J."/>
            <person name="Shigenobu S."/>
        </authorList>
    </citation>
    <scope>NUCLEOTIDE SEQUENCE [LARGE SCALE GENOMIC DNA]</scope>
</reference>
<dbReference type="GO" id="GO:0006094">
    <property type="term" value="P:gluconeogenesis"/>
    <property type="evidence" value="ECO:0007669"/>
    <property type="project" value="InterPro"/>
</dbReference>
<dbReference type="InterPro" id="IPR008209">
    <property type="entry name" value="PEP_carboxykinase_GTP"/>
</dbReference>
<feature type="domain" description="Phosphoenolpyruvate carboxykinase C-terminal P-loop" evidence="11">
    <location>
        <begin position="224"/>
        <end position="467"/>
    </location>
</feature>
<dbReference type="GO" id="GO:0030145">
    <property type="term" value="F:manganese ion binding"/>
    <property type="evidence" value="ECO:0007669"/>
    <property type="project" value="TreeGrafter"/>
</dbReference>
<dbReference type="GO" id="GO:0019543">
    <property type="term" value="P:propionate catabolic process"/>
    <property type="evidence" value="ECO:0007669"/>
    <property type="project" value="TreeGrafter"/>
</dbReference>
<dbReference type="GO" id="GO:0005829">
    <property type="term" value="C:cytosol"/>
    <property type="evidence" value="ECO:0007669"/>
    <property type="project" value="TreeGrafter"/>
</dbReference>
<dbReference type="Pfam" id="PF00821">
    <property type="entry name" value="PEPCK_GTP"/>
    <property type="match status" value="1"/>
</dbReference>
<keyword evidence="7" id="KW-0210">Decarboxylase</keyword>
<comment type="cofactor">
    <cofactor evidence="1">
        <name>Mn(2+)</name>
        <dbReference type="ChEBI" id="CHEBI:29035"/>
    </cofactor>
</comment>
<keyword evidence="14" id="KW-1185">Reference proteome</keyword>
<keyword evidence="8" id="KW-0342">GTP-binding</keyword>
<keyword evidence="9" id="KW-0464">Manganese</keyword>
<evidence type="ECO:0000256" key="5">
    <source>
        <dbReference type="ARBA" id="ARBA00022723"/>
    </source>
</evidence>
<evidence type="ECO:0000256" key="4">
    <source>
        <dbReference type="ARBA" id="ARBA00012306"/>
    </source>
</evidence>
<protein>
    <recommendedName>
        <fullName evidence="4">phosphoenolpyruvate carboxykinase (GTP)</fullName>
        <ecNumber evidence="4">4.1.1.32</ecNumber>
    </recommendedName>
</protein>
<dbReference type="Gene3D" id="2.170.8.10">
    <property type="entry name" value="Phosphoenolpyruvate Carboxykinase, domain 2"/>
    <property type="match status" value="1"/>
</dbReference>
<dbReference type="GO" id="GO:0071333">
    <property type="term" value="P:cellular response to glucose stimulus"/>
    <property type="evidence" value="ECO:0007669"/>
    <property type="project" value="TreeGrafter"/>
</dbReference>
<dbReference type="EMBL" id="BMAT01003095">
    <property type="protein sequence ID" value="GFS20007.1"/>
    <property type="molecule type" value="Genomic_DNA"/>
</dbReference>
<dbReference type="InterPro" id="IPR013035">
    <property type="entry name" value="PEP_carboxykinase_C"/>
</dbReference>
<dbReference type="NCBIfam" id="NF003253">
    <property type="entry name" value="PRK04210.1"/>
    <property type="match status" value="1"/>
</dbReference>
<evidence type="ECO:0000256" key="2">
    <source>
        <dbReference type="ARBA" id="ARBA00005796"/>
    </source>
</evidence>
<sequence>MTPRGIYISDGSKKEADEFIQKLTERGTLTKLTAYKQNYLCCTDPRDTARVERKTFIVTHNKYNAVPHVRDGVEGMLGRWMSPEEAGTALNERFPNCMTGRMMYVIPFSMGPLKSPMSKIGIQVTDSSYVLLSMRIMTRVSPKVFEALHEGDFTRCIHSVGCPRPVQVRIKNHWPCNPEKILIVQFPEQRMIKSYGSGYGGNSLLGKKCLALRIAGAMGRDEGWMAEHMLIMSVTTPQKKEHFIAAAFPSACGKTNMAMLTPSLPGFKVQCIGDDIAWMRFDCYGILRAINPESGFFGVAPGTNMKTNPIAMRCFEENSIFTNVGYTSDGRYFWEGLEDEVPEDVTIKNWLGQPWTRDQSKRAAHPNSRFTAPVTQCPILHPKWDDPKGVPISAILFGGRRPKGVPLVIEAKSWAHGVMLGACLKSETTAAAEFKGTSIMHDPMAMRPFIGYNFGHYLQHWLDMEEPGRQVESELFFSYTRY</sequence>
<evidence type="ECO:0000259" key="11">
    <source>
        <dbReference type="Pfam" id="PF00821"/>
    </source>
</evidence>
<evidence type="ECO:0000256" key="9">
    <source>
        <dbReference type="ARBA" id="ARBA00023211"/>
    </source>
</evidence>
<dbReference type="CDD" id="cd00819">
    <property type="entry name" value="PEPCK_GTP"/>
    <property type="match status" value="1"/>
</dbReference>
<dbReference type="GO" id="GO:0033993">
    <property type="term" value="P:response to lipid"/>
    <property type="evidence" value="ECO:0007669"/>
    <property type="project" value="TreeGrafter"/>
</dbReference>
<dbReference type="SUPFAM" id="SSF53795">
    <property type="entry name" value="PEP carboxykinase-like"/>
    <property type="match status" value="1"/>
</dbReference>
<evidence type="ECO:0000256" key="1">
    <source>
        <dbReference type="ARBA" id="ARBA00001936"/>
    </source>
</evidence>
<evidence type="ECO:0000256" key="8">
    <source>
        <dbReference type="ARBA" id="ARBA00023134"/>
    </source>
</evidence>
<dbReference type="Pfam" id="PF17297">
    <property type="entry name" value="PEPCK_N"/>
    <property type="match status" value="1"/>
</dbReference>
<dbReference type="PROSITE" id="PS00505">
    <property type="entry name" value="PEPCK_GTP"/>
    <property type="match status" value="1"/>
</dbReference>
<dbReference type="HAMAP" id="MF_00452">
    <property type="entry name" value="PEPCK_GTP"/>
    <property type="match status" value="1"/>
</dbReference>
<evidence type="ECO:0000313" key="13">
    <source>
        <dbReference type="EMBL" id="GFS20007.1"/>
    </source>
</evidence>
<feature type="domain" description="Phosphoenolpyruvate carboxykinase GTP-utilising N-terminal" evidence="12">
    <location>
        <begin position="1"/>
        <end position="220"/>
    </location>
</feature>
<dbReference type="GO" id="GO:0046327">
    <property type="term" value="P:glycerol biosynthetic process from pyruvate"/>
    <property type="evidence" value="ECO:0007669"/>
    <property type="project" value="TreeGrafter"/>
</dbReference>
<evidence type="ECO:0000313" key="14">
    <source>
        <dbReference type="Proteomes" id="UP000762676"/>
    </source>
</evidence>